<dbReference type="PANTHER" id="PTHR21354:SF0">
    <property type="entry name" value="ZINC FINGER PROTEIN 511"/>
    <property type="match status" value="1"/>
</dbReference>
<dbReference type="InterPro" id="IPR039258">
    <property type="entry name" value="ZNF511"/>
</dbReference>
<feature type="region of interest" description="Disordered" evidence="1">
    <location>
        <begin position="407"/>
        <end position="427"/>
    </location>
</feature>
<dbReference type="Proteomes" id="UP000700334">
    <property type="component" value="Unassembled WGS sequence"/>
</dbReference>
<dbReference type="SMART" id="SM00355">
    <property type="entry name" value="ZnF_C2H2"/>
    <property type="match status" value="3"/>
</dbReference>
<feature type="non-terminal residue" evidence="3">
    <location>
        <position position="1"/>
    </location>
</feature>
<dbReference type="InterPro" id="IPR013087">
    <property type="entry name" value="Znf_C2H2_type"/>
</dbReference>
<protein>
    <submittedName>
        <fullName evidence="3">Zinc finger protein 511</fullName>
    </submittedName>
</protein>
<dbReference type="AlphaFoldDB" id="A0A8J6AET1"/>
<keyword evidence="4" id="KW-1185">Reference proteome</keyword>
<gene>
    <name evidence="3" type="ORF">J0S82_009732</name>
</gene>
<feature type="domain" description="C2H2-type" evidence="2">
    <location>
        <begin position="126"/>
        <end position="149"/>
    </location>
</feature>
<feature type="region of interest" description="Disordered" evidence="1">
    <location>
        <begin position="595"/>
        <end position="648"/>
    </location>
</feature>
<evidence type="ECO:0000313" key="3">
    <source>
        <dbReference type="EMBL" id="KAG8517497.1"/>
    </source>
</evidence>
<dbReference type="PANTHER" id="PTHR21354">
    <property type="entry name" value="ZINC FINGER PROTEIN 511"/>
    <property type="match status" value="1"/>
</dbReference>
<feature type="region of interest" description="Disordered" evidence="1">
    <location>
        <begin position="225"/>
        <end position="282"/>
    </location>
</feature>
<feature type="domain" description="C2H2-type" evidence="2">
    <location>
        <begin position="151"/>
        <end position="174"/>
    </location>
</feature>
<sequence length="877" mass="92873">RRRLSPPSTRAAGGRRKRRRVCVTSGPARRLATVADRRRAAAPAMQLPPALHARLAGAPVAAAPLPVERAPAAGAAPFGFAARLVRFPREHAFFEDGDVLRHLYLQDVLTQVAGPPEKPRVPAFTCQVAGCHQVFDALQDFEHHYHAMHGCVCSLCQRAFPSRRLLDAHLLEWHDSLFQVLSERQAMYQCLVEGCSEKFKSSADRKDHLVRWHLYPADFRFDKPQKGKGCSGRATGGESQAGAAPAVHSSPDRQKPSPAGSHLRPLGLAPAQPSLCGPGQASFGGRPWGSLGPVVSSERRLGARHACERLRWPKSLWVLPDQTLLLKRTTMGTTVGEGAPVRDALGLAPGRPLAGEAGQGTLLGLGCDTKSRLSSGNTRERPLHERLSRLWLWQFLLQRVSLPHSPAPVPAAAPPEARATGEPSEGDAMEVCSEPAAAPHRPAGRRWVLAPGAAALHLSCCACLDPRARSAGCPQGGRPRWVLLQLSGPELRAQLGGNVEQTGKRPRGLRRVLLTPHSALERGGCGDGVWGWAGAPFLCQAWECPGRPAAALAPGDRRQLLSLGLKRTSVGDGGGRGPGDGCRGFLLPSALAKGLREDSEAPRGEVNGSDGRGQARRRPRALAPPGSGLQHSRLHPGPLPGAAGARGPWERPWWPSPAALRATGEGCVQHIKGVSPILVFLCIAALWRGWGWPSHKAQTQMAGSAPSRGCLAAGLGCLPGEGWPAGITALRLGGLCAASSRHTVGSELFLRNTGGPRPLRVCGAWSPRLGQQQHPRPGGADGAAAGGQRALRVMLRQEGASQVPACSVCRTSLPGAAGLREDTLGLGARGSCLGVSTFWPSLPWASQRSPAGYAMHGCPRLHQPSSAQHSWSAAARS</sequence>
<evidence type="ECO:0000313" key="4">
    <source>
        <dbReference type="Proteomes" id="UP000700334"/>
    </source>
</evidence>
<feature type="domain" description="C2H2-type" evidence="2">
    <location>
        <begin position="190"/>
        <end position="213"/>
    </location>
</feature>
<dbReference type="PROSITE" id="PS00028">
    <property type="entry name" value="ZINC_FINGER_C2H2_1"/>
    <property type="match status" value="3"/>
</dbReference>
<comment type="caution">
    <text evidence="3">The sequence shown here is derived from an EMBL/GenBank/DDBJ whole genome shotgun (WGS) entry which is preliminary data.</text>
</comment>
<organism evidence="3 4">
    <name type="scientific">Galemys pyrenaicus</name>
    <name type="common">Iberian desman</name>
    <name type="synonym">Pyrenean desman</name>
    <dbReference type="NCBI Taxonomy" id="202257"/>
    <lineage>
        <taxon>Eukaryota</taxon>
        <taxon>Metazoa</taxon>
        <taxon>Chordata</taxon>
        <taxon>Craniata</taxon>
        <taxon>Vertebrata</taxon>
        <taxon>Euteleostomi</taxon>
        <taxon>Mammalia</taxon>
        <taxon>Eutheria</taxon>
        <taxon>Laurasiatheria</taxon>
        <taxon>Eulipotyphla</taxon>
        <taxon>Talpidae</taxon>
        <taxon>Galemys</taxon>
    </lineage>
</organism>
<dbReference type="EMBL" id="JAGFMF010011658">
    <property type="protein sequence ID" value="KAG8517497.1"/>
    <property type="molecule type" value="Genomic_DNA"/>
</dbReference>
<name>A0A8J6AET1_GALPY</name>
<dbReference type="OrthoDB" id="18440at2759"/>
<accession>A0A8J6AET1</accession>
<proteinExistence type="predicted"/>
<feature type="region of interest" description="Disordered" evidence="1">
    <location>
        <begin position="1"/>
        <end position="21"/>
    </location>
</feature>
<evidence type="ECO:0000259" key="2">
    <source>
        <dbReference type="PROSITE" id="PS00028"/>
    </source>
</evidence>
<evidence type="ECO:0000256" key="1">
    <source>
        <dbReference type="SAM" id="MobiDB-lite"/>
    </source>
</evidence>
<reference evidence="3" key="1">
    <citation type="journal article" date="2021" name="Evol. Appl.">
        <title>The genome of the Pyrenean desman and the effects of bottlenecks and inbreeding on the genomic landscape of an endangered species.</title>
        <authorList>
            <person name="Escoda L."/>
            <person name="Castresana J."/>
        </authorList>
    </citation>
    <scope>NUCLEOTIDE SEQUENCE</scope>
    <source>
        <strain evidence="3">IBE-C5619</strain>
    </source>
</reference>